<proteinExistence type="predicted"/>
<accession>A0A6G1H137</accession>
<gene>
    <name evidence="1" type="ORF">K402DRAFT_66153</name>
</gene>
<reference evidence="1" key="1">
    <citation type="journal article" date="2020" name="Stud. Mycol.">
        <title>101 Dothideomycetes genomes: a test case for predicting lifestyles and emergence of pathogens.</title>
        <authorList>
            <person name="Haridas S."/>
            <person name="Albert R."/>
            <person name="Binder M."/>
            <person name="Bloem J."/>
            <person name="Labutti K."/>
            <person name="Salamov A."/>
            <person name="Andreopoulos B."/>
            <person name="Baker S."/>
            <person name="Barry K."/>
            <person name="Bills G."/>
            <person name="Bluhm B."/>
            <person name="Cannon C."/>
            <person name="Castanera R."/>
            <person name="Culley D."/>
            <person name="Daum C."/>
            <person name="Ezra D."/>
            <person name="Gonzalez J."/>
            <person name="Henrissat B."/>
            <person name="Kuo A."/>
            <person name="Liang C."/>
            <person name="Lipzen A."/>
            <person name="Lutzoni F."/>
            <person name="Magnuson J."/>
            <person name="Mondo S."/>
            <person name="Nolan M."/>
            <person name="Ohm R."/>
            <person name="Pangilinan J."/>
            <person name="Park H.-J."/>
            <person name="Ramirez L."/>
            <person name="Alfaro M."/>
            <person name="Sun H."/>
            <person name="Tritt A."/>
            <person name="Yoshinaga Y."/>
            <person name="Zwiers L.-H."/>
            <person name="Turgeon B."/>
            <person name="Goodwin S."/>
            <person name="Spatafora J."/>
            <person name="Crous P."/>
            <person name="Grigoriev I."/>
        </authorList>
    </citation>
    <scope>NUCLEOTIDE SEQUENCE</scope>
    <source>
        <strain evidence="1">CBS 113979</strain>
    </source>
</reference>
<sequence>MTNDGQCLVEAWNSPKGHLPQHSGALRCLVLSSVLCPVLLLQEPTAVTSLSLRFDCSALAWLPFVHTRAAAACLIAEEILCLSSSHQASGTTFTPYTYPVSTPAAALPCASRILPESPIPPIHTGALACRADLLHYGGCCSKVEEGSQNLQLLQLECCN</sequence>
<keyword evidence="2" id="KW-1185">Reference proteome</keyword>
<dbReference type="EMBL" id="ML977155">
    <property type="protein sequence ID" value="KAF1986772.1"/>
    <property type="molecule type" value="Genomic_DNA"/>
</dbReference>
<dbReference type="AlphaFoldDB" id="A0A6G1H137"/>
<evidence type="ECO:0000313" key="2">
    <source>
        <dbReference type="Proteomes" id="UP000800041"/>
    </source>
</evidence>
<dbReference type="Proteomes" id="UP000800041">
    <property type="component" value="Unassembled WGS sequence"/>
</dbReference>
<evidence type="ECO:0000313" key="1">
    <source>
        <dbReference type="EMBL" id="KAF1986772.1"/>
    </source>
</evidence>
<name>A0A6G1H137_9PEZI</name>
<organism evidence="1 2">
    <name type="scientific">Aulographum hederae CBS 113979</name>
    <dbReference type="NCBI Taxonomy" id="1176131"/>
    <lineage>
        <taxon>Eukaryota</taxon>
        <taxon>Fungi</taxon>
        <taxon>Dikarya</taxon>
        <taxon>Ascomycota</taxon>
        <taxon>Pezizomycotina</taxon>
        <taxon>Dothideomycetes</taxon>
        <taxon>Pleosporomycetidae</taxon>
        <taxon>Aulographales</taxon>
        <taxon>Aulographaceae</taxon>
    </lineage>
</organism>
<protein>
    <submittedName>
        <fullName evidence="1">Uncharacterized protein</fullName>
    </submittedName>
</protein>